<evidence type="ECO:0000256" key="4">
    <source>
        <dbReference type="ARBA" id="ARBA00022741"/>
    </source>
</evidence>
<evidence type="ECO:0000256" key="1">
    <source>
        <dbReference type="ARBA" id="ARBA00012513"/>
    </source>
</evidence>
<comment type="catalytic activity">
    <reaction evidence="7">
        <text>L-threonyl-[protein] + ATP = O-phospho-L-threonyl-[protein] + ADP + H(+)</text>
        <dbReference type="Rhea" id="RHEA:46608"/>
        <dbReference type="Rhea" id="RHEA-COMP:11060"/>
        <dbReference type="Rhea" id="RHEA-COMP:11605"/>
        <dbReference type="ChEBI" id="CHEBI:15378"/>
        <dbReference type="ChEBI" id="CHEBI:30013"/>
        <dbReference type="ChEBI" id="CHEBI:30616"/>
        <dbReference type="ChEBI" id="CHEBI:61977"/>
        <dbReference type="ChEBI" id="CHEBI:456216"/>
        <dbReference type="EC" id="2.7.11.1"/>
    </reaction>
</comment>
<dbReference type="Gene3D" id="3.30.200.20">
    <property type="entry name" value="Phosphorylase Kinase, domain 1"/>
    <property type="match status" value="1"/>
</dbReference>
<sequence>MSASAYSLSGFVFTVLCSYFTETDSSLQFLHCFHAFPMFFTEDVPDLQKTTDDNGTVRLSCTCTPIPKKLLSRCCTSPQNMENYERLLCLGRGGSADVFLMRHVERKCLYAVKRIKVEATRRAQRQRAVLQEAEIIRRLEHPHIVKCSEAFVNSDDGFVYIVMRGRCTTVKV</sequence>
<dbReference type="EC" id="2.7.11.1" evidence="1"/>
<dbReference type="InterPro" id="IPR011009">
    <property type="entry name" value="Kinase-like_dom_sf"/>
</dbReference>
<evidence type="ECO:0000259" key="10">
    <source>
        <dbReference type="PROSITE" id="PS50011"/>
    </source>
</evidence>
<evidence type="ECO:0000256" key="9">
    <source>
        <dbReference type="PROSITE-ProRule" id="PRU10141"/>
    </source>
</evidence>
<dbReference type="Proteomes" id="UP000261340">
    <property type="component" value="Unplaced"/>
</dbReference>
<keyword evidence="12" id="KW-1185">Reference proteome</keyword>
<protein>
    <recommendedName>
        <fullName evidence="1">non-specific serine/threonine protein kinase</fullName>
        <ecNumber evidence="1">2.7.11.1</ecNumber>
    </recommendedName>
</protein>
<evidence type="ECO:0000313" key="12">
    <source>
        <dbReference type="Proteomes" id="UP000261340"/>
    </source>
</evidence>
<dbReference type="Pfam" id="PF00069">
    <property type="entry name" value="Pkinase"/>
    <property type="match status" value="1"/>
</dbReference>
<dbReference type="Ensembl" id="ENSACIT00000022257.1">
    <property type="protein sequence ID" value="ENSACIP00000021688.1"/>
    <property type="gene ID" value="ENSACIG00000016844.1"/>
</dbReference>
<dbReference type="InterPro" id="IPR051131">
    <property type="entry name" value="NEK_Ser/Thr_kinase_NIMA"/>
</dbReference>
<name>A0A3Q0SIZ3_AMPCI</name>
<comment type="catalytic activity">
    <reaction evidence="8">
        <text>L-seryl-[protein] + ATP = O-phospho-L-seryl-[protein] + ADP + H(+)</text>
        <dbReference type="Rhea" id="RHEA:17989"/>
        <dbReference type="Rhea" id="RHEA-COMP:9863"/>
        <dbReference type="Rhea" id="RHEA-COMP:11604"/>
        <dbReference type="ChEBI" id="CHEBI:15378"/>
        <dbReference type="ChEBI" id="CHEBI:29999"/>
        <dbReference type="ChEBI" id="CHEBI:30616"/>
        <dbReference type="ChEBI" id="CHEBI:83421"/>
        <dbReference type="ChEBI" id="CHEBI:456216"/>
        <dbReference type="EC" id="2.7.11.1"/>
    </reaction>
</comment>
<keyword evidence="4 9" id="KW-0547">Nucleotide-binding</keyword>
<dbReference type="PROSITE" id="PS50011">
    <property type="entry name" value="PROTEIN_KINASE_DOM"/>
    <property type="match status" value="1"/>
</dbReference>
<keyword evidence="3" id="KW-0808">Transferase</keyword>
<dbReference type="PANTHER" id="PTHR44899">
    <property type="entry name" value="CAMK FAMILY PROTEIN KINASE"/>
    <property type="match status" value="1"/>
</dbReference>
<dbReference type="InterPro" id="IPR017441">
    <property type="entry name" value="Protein_kinase_ATP_BS"/>
</dbReference>
<keyword evidence="5" id="KW-0418">Kinase</keyword>
<keyword evidence="6 9" id="KW-0067">ATP-binding</keyword>
<dbReference type="SUPFAM" id="SSF56112">
    <property type="entry name" value="Protein kinase-like (PK-like)"/>
    <property type="match status" value="1"/>
</dbReference>
<accession>A0A3Q0SIZ3</accession>
<organism evidence="11 12">
    <name type="scientific">Amphilophus citrinellus</name>
    <name type="common">Midas cichlid</name>
    <name type="synonym">Cichlasoma citrinellum</name>
    <dbReference type="NCBI Taxonomy" id="61819"/>
    <lineage>
        <taxon>Eukaryota</taxon>
        <taxon>Metazoa</taxon>
        <taxon>Chordata</taxon>
        <taxon>Craniata</taxon>
        <taxon>Vertebrata</taxon>
        <taxon>Euteleostomi</taxon>
        <taxon>Actinopterygii</taxon>
        <taxon>Neopterygii</taxon>
        <taxon>Teleostei</taxon>
        <taxon>Neoteleostei</taxon>
        <taxon>Acanthomorphata</taxon>
        <taxon>Ovalentaria</taxon>
        <taxon>Cichlomorphae</taxon>
        <taxon>Cichliformes</taxon>
        <taxon>Cichlidae</taxon>
        <taxon>New World cichlids</taxon>
        <taxon>Cichlasomatinae</taxon>
        <taxon>Heroini</taxon>
        <taxon>Amphilophus</taxon>
    </lineage>
</organism>
<evidence type="ECO:0000256" key="6">
    <source>
        <dbReference type="ARBA" id="ARBA00022840"/>
    </source>
</evidence>
<dbReference type="PROSITE" id="PS00107">
    <property type="entry name" value="PROTEIN_KINASE_ATP"/>
    <property type="match status" value="1"/>
</dbReference>
<feature type="binding site" evidence="9">
    <location>
        <position position="113"/>
    </location>
    <ligand>
        <name>ATP</name>
        <dbReference type="ChEBI" id="CHEBI:30616"/>
    </ligand>
</feature>
<evidence type="ECO:0000313" key="11">
    <source>
        <dbReference type="Ensembl" id="ENSACIP00000021688.1"/>
    </source>
</evidence>
<dbReference type="GO" id="GO:0005524">
    <property type="term" value="F:ATP binding"/>
    <property type="evidence" value="ECO:0007669"/>
    <property type="project" value="UniProtKB-UniRule"/>
</dbReference>
<dbReference type="InterPro" id="IPR000719">
    <property type="entry name" value="Prot_kinase_dom"/>
</dbReference>
<proteinExistence type="predicted"/>
<reference evidence="11" key="1">
    <citation type="submission" date="2025-08" db="UniProtKB">
        <authorList>
            <consortium name="Ensembl"/>
        </authorList>
    </citation>
    <scope>IDENTIFICATION</scope>
</reference>
<dbReference type="GO" id="GO:0004674">
    <property type="term" value="F:protein serine/threonine kinase activity"/>
    <property type="evidence" value="ECO:0007669"/>
    <property type="project" value="UniProtKB-KW"/>
</dbReference>
<dbReference type="PANTHER" id="PTHR44899:SF3">
    <property type="entry name" value="SERINE_THREONINE-PROTEIN KINASE NEK1"/>
    <property type="match status" value="1"/>
</dbReference>
<feature type="domain" description="Protein kinase" evidence="10">
    <location>
        <begin position="84"/>
        <end position="172"/>
    </location>
</feature>
<dbReference type="AlphaFoldDB" id="A0A3Q0SIZ3"/>
<keyword evidence="2" id="KW-0723">Serine/threonine-protein kinase</keyword>
<evidence type="ECO:0000256" key="5">
    <source>
        <dbReference type="ARBA" id="ARBA00022777"/>
    </source>
</evidence>
<evidence type="ECO:0000256" key="7">
    <source>
        <dbReference type="ARBA" id="ARBA00047899"/>
    </source>
</evidence>
<reference evidence="11" key="2">
    <citation type="submission" date="2025-09" db="UniProtKB">
        <authorList>
            <consortium name="Ensembl"/>
        </authorList>
    </citation>
    <scope>IDENTIFICATION</scope>
</reference>
<evidence type="ECO:0000256" key="8">
    <source>
        <dbReference type="ARBA" id="ARBA00048679"/>
    </source>
</evidence>
<evidence type="ECO:0000256" key="3">
    <source>
        <dbReference type="ARBA" id="ARBA00022679"/>
    </source>
</evidence>
<dbReference type="STRING" id="61819.ENSACIP00000021688"/>
<evidence type="ECO:0000256" key="2">
    <source>
        <dbReference type="ARBA" id="ARBA00022527"/>
    </source>
</evidence>